<reference evidence="4" key="1">
    <citation type="submission" date="2016-10" db="EMBL/GenBank/DDBJ databases">
        <authorList>
            <person name="Varghese N."/>
            <person name="Submissions S."/>
        </authorList>
    </citation>
    <scope>NUCLEOTIDE SEQUENCE [LARGE SCALE GENOMIC DNA]</scope>
    <source>
        <strain evidence="4">DSM 3695</strain>
    </source>
</reference>
<sequence length="341" mass="37122">METGKKRAVIVGIFVFLGLAIFVTAVFMLGKQQKLFSKSIQVKAVFKDVNGLSVGRNILYSGVKIGTVKKISFVRTNEILVLMNIDQSSQEFIHKDVEARISSEGLMGNKIVMLSGGSPNMAVIEDGDQLHVGSGLSTEEIMNTLQVNNKSLVEITDNLKVITKGMVDGKGTLGKLLTDDSVYKNLNTTMAGLNDAVVNTRRLTSALSLYASKLQTKGVLSNDLVTDTLVFAQLRSAVAGMNMAAHNANETVQELQQASIGVRANLDNPEAPIGMLLKDTLLADAFKATIYNLETSTEKLDTNMLAVRNNFLFRGYFRKQAKREKKEAKAREKAAAKAAQK</sequence>
<evidence type="ECO:0000313" key="3">
    <source>
        <dbReference type="EMBL" id="SEW51643.1"/>
    </source>
</evidence>
<dbReference type="PANTHER" id="PTHR33371">
    <property type="entry name" value="INTERMEMBRANE PHOSPHOLIPID TRANSPORT SYSTEM BINDING PROTEIN MLAD-RELATED"/>
    <property type="match status" value="1"/>
</dbReference>
<evidence type="ECO:0000313" key="4">
    <source>
        <dbReference type="Proteomes" id="UP000199310"/>
    </source>
</evidence>
<keyword evidence="1" id="KW-1133">Transmembrane helix</keyword>
<dbReference type="Pfam" id="PF02470">
    <property type="entry name" value="MlaD"/>
    <property type="match status" value="1"/>
</dbReference>
<keyword evidence="4" id="KW-1185">Reference proteome</keyword>
<dbReference type="PANTHER" id="PTHR33371:SF4">
    <property type="entry name" value="INTERMEMBRANE PHOSPHOLIPID TRANSPORT SYSTEM BINDING PROTEIN MLAD"/>
    <property type="match status" value="1"/>
</dbReference>
<gene>
    <name evidence="3" type="ORF">SAMN04488122_4407</name>
</gene>
<dbReference type="InterPro" id="IPR003399">
    <property type="entry name" value="Mce/MlaD"/>
</dbReference>
<evidence type="ECO:0000259" key="2">
    <source>
        <dbReference type="Pfam" id="PF02470"/>
    </source>
</evidence>
<evidence type="ECO:0000256" key="1">
    <source>
        <dbReference type="SAM" id="Phobius"/>
    </source>
</evidence>
<accession>A0A1I0S7M7</accession>
<protein>
    <submittedName>
        <fullName evidence="3">Phospholipid/cholesterol/gamma-HCH transport system substrate-binding protein</fullName>
    </submittedName>
</protein>
<dbReference type="GO" id="GO:0005548">
    <property type="term" value="F:phospholipid transporter activity"/>
    <property type="evidence" value="ECO:0007669"/>
    <property type="project" value="TreeGrafter"/>
</dbReference>
<dbReference type="RefSeq" id="WP_089898070.1">
    <property type="nucleotide sequence ID" value="NZ_FOJG01000002.1"/>
</dbReference>
<dbReference type="STRING" id="29529.SAMN04488122_4407"/>
<keyword evidence="1" id="KW-0812">Transmembrane</keyword>
<dbReference type="EMBL" id="FOJG01000002">
    <property type="protein sequence ID" value="SEW51643.1"/>
    <property type="molecule type" value="Genomic_DNA"/>
</dbReference>
<name>A0A1I0S7M7_9BACT</name>
<feature type="transmembrane region" description="Helical" evidence="1">
    <location>
        <begin position="7"/>
        <end position="29"/>
    </location>
</feature>
<feature type="domain" description="Mce/MlaD" evidence="2">
    <location>
        <begin position="39"/>
        <end position="116"/>
    </location>
</feature>
<keyword evidence="1" id="KW-0472">Membrane</keyword>
<proteinExistence type="predicted"/>
<dbReference type="OrthoDB" id="9771725at2"/>
<dbReference type="InterPro" id="IPR052336">
    <property type="entry name" value="MlaD_Phospholipid_Transporter"/>
</dbReference>
<dbReference type="GO" id="GO:0005543">
    <property type="term" value="F:phospholipid binding"/>
    <property type="evidence" value="ECO:0007669"/>
    <property type="project" value="TreeGrafter"/>
</dbReference>
<dbReference type="AlphaFoldDB" id="A0A1I0S7M7"/>
<organism evidence="3 4">
    <name type="scientific">Chitinophaga arvensicola</name>
    <dbReference type="NCBI Taxonomy" id="29529"/>
    <lineage>
        <taxon>Bacteria</taxon>
        <taxon>Pseudomonadati</taxon>
        <taxon>Bacteroidota</taxon>
        <taxon>Chitinophagia</taxon>
        <taxon>Chitinophagales</taxon>
        <taxon>Chitinophagaceae</taxon>
        <taxon>Chitinophaga</taxon>
    </lineage>
</organism>
<dbReference type="Proteomes" id="UP000199310">
    <property type="component" value="Unassembled WGS sequence"/>
</dbReference>